<dbReference type="Proteomes" id="UP000827976">
    <property type="component" value="Chromosome 15"/>
</dbReference>
<evidence type="ECO:0000313" key="1">
    <source>
        <dbReference type="EMBL" id="KAH7661764.1"/>
    </source>
</evidence>
<accession>A0ACB7UMZ5</accession>
<gene>
    <name evidence="1" type="ORF">IHE45_15G085500</name>
</gene>
<comment type="caution">
    <text evidence="1">The sequence shown here is derived from an EMBL/GenBank/DDBJ whole genome shotgun (WGS) entry which is preliminary data.</text>
</comment>
<evidence type="ECO:0000313" key="2">
    <source>
        <dbReference type="Proteomes" id="UP000827976"/>
    </source>
</evidence>
<organism evidence="1 2">
    <name type="scientific">Dioscorea alata</name>
    <name type="common">Purple yam</name>
    <dbReference type="NCBI Taxonomy" id="55571"/>
    <lineage>
        <taxon>Eukaryota</taxon>
        <taxon>Viridiplantae</taxon>
        <taxon>Streptophyta</taxon>
        <taxon>Embryophyta</taxon>
        <taxon>Tracheophyta</taxon>
        <taxon>Spermatophyta</taxon>
        <taxon>Magnoliopsida</taxon>
        <taxon>Liliopsida</taxon>
        <taxon>Dioscoreales</taxon>
        <taxon>Dioscoreaceae</taxon>
        <taxon>Dioscorea</taxon>
    </lineage>
</organism>
<protein>
    <submittedName>
        <fullName evidence="1">Insulysin protein</fullName>
        <ecNumber evidence="1">3.4.24.56</ecNumber>
    </submittedName>
</protein>
<keyword evidence="1" id="KW-0378">Hydrolase</keyword>
<dbReference type="EMBL" id="CM037025">
    <property type="protein sequence ID" value="KAH7661764.1"/>
    <property type="molecule type" value="Genomic_DNA"/>
</dbReference>
<sequence length="1020" mass="117332">MAVGSPEPVILKPRTDKREYRRIVLPNSLEALLISDPETKKAAAAMNVSVGYFSDPEGLEGLAHFLEHMLFYASEKYPVEDSYSNFITEHGGSKNANTASERTNFFFDINADYLDEALDRFGQFFISPLISPDATKREIKAVDSEYKKNLLSDIRRSFQLRKHICSKDHPYHKFSTGNWDTLEIIPKAKGLDTRLELIKFYKENYSANIMHLVVYGKESLDKLQNLVESNFKDVLNIDRAKNCFPGHPCSSEHLQILVKVVPVEGYHMLRIIWPVTPNIRHYKESPSRYLSHLIGHRGVGSLFYVLKSLEWATRLIAGEGDSSYDFAFFCVNIELTSSGNEHVEDVVGLLFKYIALLRNSGINQWIFNECLTFSLVVKLVAICDVDFHYKDKIPPINYVVNIADNMQLFPPEDWLCGSSLPSRYDPSTIKGMLDMLTPNNIRIFWESQKFNGCTDSLEPWYKTSYTMERITASSIQQWIEKAPNELLHLPAPNEFIPTDLRLIQVEKKVKLPVLLRTSLFSNLWYKPDTTFFIPKGYVRIDFNCPESKSSLEAVVLTNIFTRLLADYLNEYAYSATVASLKYKIQCYEHGFQVVVSGYNHKLRHLLEVIINEIKQFEVKLDRFSVIKETMKRNLNIKFQQPYRQAVFYCALLLDEQRLPLNEQLEILHFLEADHLTKFYPCLLSRAFVECYIAGNIGSAVAESIIEHVEDVLFKSSHPTSKPLLPSQHLTNRIVKLKRGLGYYYPVEGLNPANENSALVYYIQVHQDNIKLSVKLQLFTLLAEEPAFHQLRSVEQLGYITALKPGNFSGVCGLQFLIQSTVMDPAQLDGRVEAFLKMFENKLYEMTDDQFKSMANVLIDLKLGEYNNLSEESDAYCKEIVDGTFRFDRHESKVAALRELTRQELIEFFNSYIKVGAPQRKTLSIRCYGRLHSAEFQSSIRGSSQPQNCQIKDICSFKKSRPLYGSFRGGLGQMKLEDWRGPSQASPRTRSNNDGDDELEKNQKRKRKDRDEEKSTKRREV</sequence>
<proteinExistence type="predicted"/>
<keyword evidence="2" id="KW-1185">Reference proteome</keyword>
<reference evidence="2" key="1">
    <citation type="journal article" date="2022" name="Nat. Commun.">
        <title>Chromosome evolution and the genetic basis of agronomically important traits in greater yam.</title>
        <authorList>
            <person name="Bredeson J.V."/>
            <person name="Lyons J.B."/>
            <person name="Oniyinde I.O."/>
            <person name="Okereke N.R."/>
            <person name="Kolade O."/>
            <person name="Nnabue I."/>
            <person name="Nwadili C.O."/>
            <person name="Hribova E."/>
            <person name="Parker M."/>
            <person name="Nwogha J."/>
            <person name="Shu S."/>
            <person name="Carlson J."/>
            <person name="Kariba R."/>
            <person name="Muthemba S."/>
            <person name="Knop K."/>
            <person name="Barton G.J."/>
            <person name="Sherwood A.V."/>
            <person name="Lopez-Montes A."/>
            <person name="Asiedu R."/>
            <person name="Jamnadass R."/>
            <person name="Muchugi A."/>
            <person name="Goodstein D."/>
            <person name="Egesi C.N."/>
            <person name="Featherston J."/>
            <person name="Asfaw A."/>
            <person name="Simpson G.G."/>
            <person name="Dolezel J."/>
            <person name="Hendre P.S."/>
            <person name="Van Deynze A."/>
            <person name="Kumar P.L."/>
            <person name="Obidiegwu J.E."/>
            <person name="Bhattacharjee R."/>
            <person name="Rokhsar D.S."/>
        </authorList>
    </citation>
    <scope>NUCLEOTIDE SEQUENCE [LARGE SCALE GENOMIC DNA]</scope>
    <source>
        <strain evidence="2">cv. TDa95/00328</strain>
    </source>
</reference>
<dbReference type="EC" id="3.4.24.56" evidence="1"/>
<name>A0ACB7UMZ5_DIOAL</name>